<proteinExistence type="predicted"/>
<dbReference type="OrthoDB" id="10276599at2759"/>
<dbReference type="Proteomes" id="UP000237105">
    <property type="component" value="Unassembled WGS sequence"/>
</dbReference>
<keyword evidence="3" id="KW-1185">Reference proteome</keyword>
<dbReference type="AlphaFoldDB" id="A0A2P5DDQ2"/>
<sequence>MAEISTIRVWNECGSSDLSPSGYILSELGQPNGTVPPRDKIFIPGDGNPKGILSN</sequence>
<reference evidence="3" key="1">
    <citation type="submission" date="2016-06" db="EMBL/GenBank/DDBJ databases">
        <title>Parallel loss of symbiosis genes in relatives of nitrogen-fixing non-legume Parasponia.</title>
        <authorList>
            <person name="Van Velzen R."/>
            <person name="Holmer R."/>
            <person name="Bu F."/>
            <person name="Rutten L."/>
            <person name="Van Zeijl A."/>
            <person name="Liu W."/>
            <person name="Santuari L."/>
            <person name="Cao Q."/>
            <person name="Sharma T."/>
            <person name="Shen D."/>
            <person name="Roswanjaya Y."/>
            <person name="Wardhani T."/>
            <person name="Kalhor M.S."/>
            <person name="Jansen J."/>
            <person name="Van den Hoogen J."/>
            <person name="Gungor B."/>
            <person name="Hartog M."/>
            <person name="Hontelez J."/>
            <person name="Verver J."/>
            <person name="Yang W.-C."/>
            <person name="Schijlen E."/>
            <person name="Repin R."/>
            <person name="Schilthuizen M."/>
            <person name="Schranz E."/>
            <person name="Heidstra R."/>
            <person name="Miyata K."/>
            <person name="Fedorova E."/>
            <person name="Kohlen W."/>
            <person name="Bisseling T."/>
            <person name="Smit S."/>
            <person name="Geurts R."/>
        </authorList>
    </citation>
    <scope>NUCLEOTIDE SEQUENCE [LARGE SCALE GENOMIC DNA]</scope>
    <source>
        <strain evidence="3">cv. WU1-14</strain>
    </source>
</reference>
<evidence type="ECO:0000256" key="1">
    <source>
        <dbReference type="SAM" id="MobiDB-lite"/>
    </source>
</evidence>
<comment type="caution">
    <text evidence="2">The sequence shown here is derived from an EMBL/GenBank/DDBJ whole genome shotgun (WGS) entry which is preliminary data.</text>
</comment>
<protein>
    <submittedName>
        <fullName evidence="2">Uncharacterized protein</fullName>
    </submittedName>
</protein>
<dbReference type="EMBL" id="JXTB01000044">
    <property type="protein sequence ID" value="PON71423.1"/>
    <property type="molecule type" value="Genomic_DNA"/>
</dbReference>
<dbReference type="Gene3D" id="3.90.25.10">
    <property type="entry name" value="UDP-galactose 4-epimerase, domain 1"/>
    <property type="match status" value="1"/>
</dbReference>
<evidence type="ECO:0000313" key="2">
    <source>
        <dbReference type="EMBL" id="PON71423.1"/>
    </source>
</evidence>
<evidence type="ECO:0000313" key="3">
    <source>
        <dbReference type="Proteomes" id="UP000237105"/>
    </source>
</evidence>
<accession>A0A2P5DDQ2</accession>
<organism evidence="2 3">
    <name type="scientific">Parasponia andersonii</name>
    <name type="common">Sponia andersonii</name>
    <dbReference type="NCBI Taxonomy" id="3476"/>
    <lineage>
        <taxon>Eukaryota</taxon>
        <taxon>Viridiplantae</taxon>
        <taxon>Streptophyta</taxon>
        <taxon>Embryophyta</taxon>
        <taxon>Tracheophyta</taxon>
        <taxon>Spermatophyta</taxon>
        <taxon>Magnoliopsida</taxon>
        <taxon>eudicotyledons</taxon>
        <taxon>Gunneridae</taxon>
        <taxon>Pentapetalae</taxon>
        <taxon>rosids</taxon>
        <taxon>fabids</taxon>
        <taxon>Rosales</taxon>
        <taxon>Cannabaceae</taxon>
        <taxon>Parasponia</taxon>
    </lineage>
</organism>
<gene>
    <name evidence="2" type="ORF">PanWU01x14_072200</name>
</gene>
<feature type="region of interest" description="Disordered" evidence="1">
    <location>
        <begin position="35"/>
        <end position="55"/>
    </location>
</feature>
<name>A0A2P5DDQ2_PARAD</name>